<dbReference type="EMBL" id="JAMPKX010000010">
    <property type="protein sequence ID" value="MEP0949068.1"/>
    <property type="molecule type" value="Genomic_DNA"/>
</dbReference>
<evidence type="ECO:0000313" key="3">
    <source>
        <dbReference type="Proteomes" id="UP001482513"/>
    </source>
</evidence>
<evidence type="ECO:0000313" key="2">
    <source>
        <dbReference type="EMBL" id="MEP0949068.1"/>
    </source>
</evidence>
<gene>
    <name evidence="2" type="ORF">NC992_19465</name>
</gene>
<name>A0ABV0KAU9_9CYAN</name>
<feature type="compositionally biased region" description="Polar residues" evidence="1">
    <location>
        <begin position="1"/>
        <end position="14"/>
    </location>
</feature>
<feature type="region of interest" description="Disordered" evidence="1">
    <location>
        <begin position="1"/>
        <end position="36"/>
    </location>
</feature>
<reference evidence="2 3" key="1">
    <citation type="submission" date="2022-04" db="EMBL/GenBank/DDBJ databases">
        <title>Positive selection, recombination, and allopatry shape intraspecific diversity of widespread and dominant cyanobacteria.</title>
        <authorList>
            <person name="Wei J."/>
            <person name="Shu W."/>
            <person name="Hu C."/>
        </authorList>
    </citation>
    <scope>NUCLEOTIDE SEQUENCE [LARGE SCALE GENOMIC DNA]</scope>
    <source>
        <strain evidence="2 3">DQ-A4</strain>
    </source>
</reference>
<dbReference type="RefSeq" id="WP_190694079.1">
    <property type="nucleotide sequence ID" value="NZ_JAMPKX010000010.1"/>
</dbReference>
<sequence length="120" mass="13127">MQNPLSAGSEQNPTPAARYSARIITPDPATGAEPADPGQVHLELTLKLHSYPNPDREPVKILVIGSKRSVSSIVVALHQLGFAEIFEWTDFLSAPNADKPLQFQPGEVMKALVKFLPREE</sequence>
<comment type="caution">
    <text evidence="2">The sequence shown here is derived from an EMBL/GenBank/DDBJ whole genome shotgun (WGS) entry which is preliminary data.</text>
</comment>
<evidence type="ECO:0000256" key="1">
    <source>
        <dbReference type="SAM" id="MobiDB-lite"/>
    </source>
</evidence>
<keyword evidence="3" id="KW-1185">Reference proteome</keyword>
<dbReference type="Proteomes" id="UP001482513">
    <property type="component" value="Unassembled WGS sequence"/>
</dbReference>
<proteinExistence type="predicted"/>
<accession>A0ABV0KAU9</accession>
<organism evidence="2 3">
    <name type="scientific">Leptolyngbya subtilissima DQ-A4</name>
    <dbReference type="NCBI Taxonomy" id="2933933"/>
    <lineage>
        <taxon>Bacteria</taxon>
        <taxon>Bacillati</taxon>
        <taxon>Cyanobacteriota</taxon>
        <taxon>Cyanophyceae</taxon>
        <taxon>Leptolyngbyales</taxon>
        <taxon>Leptolyngbyaceae</taxon>
        <taxon>Leptolyngbya group</taxon>
        <taxon>Leptolyngbya</taxon>
    </lineage>
</organism>
<protein>
    <submittedName>
        <fullName evidence="2">Uncharacterized protein</fullName>
    </submittedName>
</protein>